<protein>
    <recommendedName>
        <fullName evidence="3">Lipoprotein</fullName>
    </recommendedName>
</protein>
<keyword evidence="2" id="KW-1185">Reference proteome</keyword>
<gene>
    <name evidence="1" type="ORF">Q765_08700</name>
</gene>
<organism evidence="1 2">
    <name type="scientific">Flavobacterium rivuli WB 3.3-2 = DSM 21788</name>
    <dbReference type="NCBI Taxonomy" id="1121895"/>
    <lineage>
        <taxon>Bacteria</taxon>
        <taxon>Pseudomonadati</taxon>
        <taxon>Bacteroidota</taxon>
        <taxon>Flavobacteriia</taxon>
        <taxon>Flavobacteriales</taxon>
        <taxon>Flavobacteriaceae</taxon>
        <taxon>Flavobacterium</taxon>
    </lineage>
</organism>
<dbReference type="AlphaFoldDB" id="A0A0A2M547"/>
<evidence type="ECO:0008006" key="3">
    <source>
        <dbReference type="Google" id="ProtNLM"/>
    </source>
</evidence>
<dbReference type="OrthoDB" id="634553at2"/>
<evidence type="ECO:0000313" key="2">
    <source>
        <dbReference type="Proteomes" id="UP000030152"/>
    </source>
</evidence>
<dbReference type="EMBL" id="JRLX01000008">
    <property type="protein sequence ID" value="KGO86701.1"/>
    <property type="molecule type" value="Genomic_DNA"/>
</dbReference>
<dbReference type="STRING" id="1121895.GCA_000378485_00204"/>
<evidence type="ECO:0000313" key="1">
    <source>
        <dbReference type="EMBL" id="KGO86701.1"/>
    </source>
</evidence>
<proteinExistence type="predicted"/>
<dbReference type="InterPro" id="IPR017853">
    <property type="entry name" value="GH"/>
</dbReference>
<name>A0A0A2M547_9FLAO</name>
<dbReference type="PROSITE" id="PS51257">
    <property type="entry name" value="PROKAR_LIPOPROTEIN"/>
    <property type="match status" value="1"/>
</dbReference>
<comment type="caution">
    <text evidence="1">The sequence shown here is derived from an EMBL/GenBank/DDBJ whole genome shotgun (WGS) entry which is preliminary data.</text>
</comment>
<sequence>MKKLLFLCGIFLLISCNKDVNITRSFCYWKTSYEPYSIDDDKADSLGISHIYMRLFDVGWNPYEQKPLPVATLWNFKSYENRREVTPSIYITNDVVLNCNRQQLAALADNVVKRINKIIELTRKDIGDFAVEKYKLDDRAERSMCEAEETRVFDTRIKEVLIDCDWTGKSRDNYFYLLSRIKKALPQYKISATIRLWQYRDYKTAGIPPVDRGLLMCYNMDNPASTKTANSIGSSKVLKQYINHDNYPLKLDVALPVFSWNLVFRGKDFLGIMNDDYFSPDSPRFKKIAANRYVFTQDKVLGETYYRNGDEVRVEKVSDEEMRKMIDILKDEIDLENSRVTFFSWDENYIQQYGIKTISGYYSLFSR</sequence>
<reference evidence="1 2" key="1">
    <citation type="submission" date="2013-09" db="EMBL/GenBank/DDBJ databases">
        <authorList>
            <person name="Zeng Z."/>
            <person name="Chen C."/>
        </authorList>
    </citation>
    <scope>NUCLEOTIDE SEQUENCE [LARGE SCALE GENOMIC DNA]</scope>
    <source>
        <strain evidence="1 2">WB 3.3-2</strain>
    </source>
</reference>
<dbReference type="eggNOG" id="ENOG50310Q2">
    <property type="taxonomic scope" value="Bacteria"/>
</dbReference>
<dbReference type="RefSeq" id="WP_020211329.1">
    <property type="nucleotide sequence ID" value="NZ_JRLX01000008.1"/>
</dbReference>
<dbReference type="Proteomes" id="UP000030152">
    <property type="component" value="Unassembled WGS sequence"/>
</dbReference>
<accession>A0A0A2M547</accession>
<dbReference type="SUPFAM" id="SSF51445">
    <property type="entry name" value="(Trans)glycosidases"/>
    <property type="match status" value="1"/>
</dbReference>